<dbReference type="EMBL" id="JADCNM010000002">
    <property type="protein sequence ID" value="KAG0494081.1"/>
    <property type="molecule type" value="Genomic_DNA"/>
</dbReference>
<gene>
    <name evidence="1" type="ORF">HPP92_005075</name>
</gene>
<comment type="caution">
    <text evidence="1">The sequence shown here is derived from an EMBL/GenBank/DDBJ whole genome shotgun (WGS) entry which is preliminary data.</text>
</comment>
<evidence type="ECO:0000313" key="2">
    <source>
        <dbReference type="Proteomes" id="UP000639772"/>
    </source>
</evidence>
<dbReference type="AlphaFoldDB" id="A0A835VF16"/>
<evidence type="ECO:0000313" key="1">
    <source>
        <dbReference type="EMBL" id="KAG0494081.1"/>
    </source>
</evidence>
<protein>
    <submittedName>
        <fullName evidence="1">Uncharacterized protein</fullName>
    </submittedName>
</protein>
<sequence>MKGVKVMKEAKVEDKVIEIATLKASNIPPERMERRISPKTLLYQNHQLNSRVEKLKKIPATGWGCNQQRISRAEERTHVRLDCGERALVAGVCFWLDAIQQSAILHSSVGVTTCGILRHLCSGGV</sequence>
<accession>A0A835VF16</accession>
<reference evidence="1 2" key="1">
    <citation type="journal article" date="2020" name="Nat. Food">
        <title>A phased Vanilla planifolia genome enables genetic improvement of flavour and production.</title>
        <authorList>
            <person name="Hasing T."/>
            <person name="Tang H."/>
            <person name="Brym M."/>
            <person name="Khazi F."/>
            <person name="Huang T."/>
            <person name="Chambers A.H."/>
        </authorList>
    </citation>
    <scope>NUCLEOTIDE SEQUENCE [LARGE SCALE GENOMIC DNA]</scope>
    <source>
        <tissue evidence="1">Leaf</tissue>
    </source>
</reference>
<name>A0A835VF16_VANPL</name>
<dbReference type="Proteomes" id="UP000639772">
    <property type="component" value="Unassembled WGS sequence"/>
</dbReference>
<proteinExistence type="predicted"/>
<organism evidence="1 2">
    <name type="scientific">Vanilla planifolia</name>
    <name type="common">Vanilla</name>
    <dbReference type="NCBI Taxonomy" id="51239"/>
    <lineage>
        <taxon>Eukaryota</taxon>
        <taxon>Viridiplantae</taxon>
        <taxon>Streptophyta</taxon>
        <taxon>Embryophyta</taxon>
        <taxon>Tracheophyta</taxon>
        <taxon>Spermatophyta</taxon>
        <taxon>Magnoliopsida</taxon>
        <taxon>Liliopsida</taxon>
        <taxon>Asparagales</taxon>
        <taxon>Orchidaceae</taxon>
        <taxon>Vanilloideae</taxon>
        <taxon>Vanilleae</taxon>
        <taxon>Vanilla</taxon>
    </lineage>
</organism>